<dbReference type="Proteomes" id="UP000029014">
    <property type="component" value="Unassembled WGS sequence"/>
</dbReference>
<reference evidence="1 2" key="1">
    <citation type="submission" date="2014-03" db="EMBL/GenBank/DDBJ databases">
        <title>Genomics of Bifidobacteria.</title>
        <authorList>
            <person name="Ventura M."/>
            <person name="Milani C."/>
            <person name="Lugli G.A."/>
        </authorList>
    </citation>
    <scope>NUCLEOTIDE SEQUENCE [LARGE SCALE GENOMIC DNA]</scope>
    <source>
        <strain evidence="1 2">LMG 11592</strain>
    </source>
</reference>
<evidence type="ECO:0000313" key="2">
    <source>
        <dbReference type="Proteomes" id="UP000029014"/>
    </source>
</evidence>
<dbReference type="EMBL" id="JGZD01000009">
    <property type="protein sequence ID" value="KFI72410.1"/>
    <property type="molecule type" value="Genomic_DNA"/>
</dbReference>
<comment type="caution">
    <text evidence="1">The sequence shown here is derived from an EMBL/GenBank/DDBJ whole genome shotgun (WGS) entry which is preliminary data.</text>
</comment>
<dbReference type="eggNOG" id="COG1670">
    <property type="taxonomic scope" value="Bacteria"/>
</dbReference>
<keyword evidence="2" id="KW-1185">Reference proteome</keyword>
<organism evidence="1 2">
    <name type="scientific">Bifidobacterium minimum</name>
    <dbReference type="NCBI Taxonomy" id="1693"/>
    <lineage>
        <taxon>Bacteria</taxon>
        <taxon>Bacillati</taxon>
        <taxon>Actinomycetota</taxon>
        <taxon>Actinomycetes</taxon>
        <taxon>Bifidobacteriales</taxon>
        <taxon>Bifidobacteriaceae</taxon>
        <taxon>Bifidobacterium</taxon>
    </lineage>
</organism>
<accession>A0A087BN10</accession>
<proteinExistence type="predicted"/>
<dbReference type="AlphaFoldDB" id="A0A087BN10"/>
<dbReference type="Gene3D" id="3.40.630.30">
    <property type="match status" value="1"/>
</dbReference>
<gene>
    <name evidence="1" type="ORF">BMIN_0305</name>
</gene>
<dbReference type="STRING" id="1693.BMIN_0305"/>
<keyword evidence="1" id="KW-0808">Transferase</keyword>
<protein>
    <submittedName>
        <fullName evidence="1">Serine O-acetyltransferase</fullName>
    </submittedName>
</protein>
<dbReference type="GO" id="GO:0016740">
    <property type="term" value="F:transferase activity"/>
    <property type="evidence" value="ECO:0007669"/>
    <property type="project" value="UniProtKB-KW"/>
</dbReference>
<dbReference type="SUPFAM" id="SSF55729">
    <property type="entry name" value="Acyl-CoA N-acyltransferases (Nat)"/>
    <property type="match status" value="1"/>
</dbReference>
<evidence type="ECO:0000313" key="1">
    <source>
        <dbReference type="EMBL" id="KFI72410.1"/>
    </source>
</evidence>
<sequence>MVVEYGGGSSVALPGHEDVLGGARLRVAVPDDLPLMLDIYARARRVMADAGNPTQWGTLYPRAEVVADDVREGRSLLLVDDGRDDAGHDGIGHDGIGRPAERVLAQFALCRGRDPAYASIDGRWLDDDPYVTIHRLASSGVERGSARRCLMWAVSTCANVRVDTHRRNSAMLHILESLGFTRCGIITTLGDRDDPHRIAFQRHDRIA</sequence>
<name>A0A087BN10_9BIFI</name>
<dbReference type="InterPro" id="IPR016181">
    <property type="entry name" value="Acyl_CoA_acyltransferase"/>
</dbReference>